<dbReference type="InterPro" id="IPR001451">
    <property type="entry name" value="Hexapep"/>
</dbReference>
<organism evidence="4 5">
    <name type="scientific">Candidatus Neomicrothrix parvicella RN1</name>
    <dbReference type="NCBI Taxonomy" id="1229780"/>
    <lineage>
        <taxon>Bacteria</taxon>
        <taxon>Bacillati</taxon>
        <taxon>Actinomycetota</taxon>
        <taxon>Acidimicrobiia</taxon>
        <taxon>Acidimicrobiales</taxon>
        <taxon>Microthrixaceae</taxon>
        <taxon>Candidatus Neomicrothrix</taxon>
    </lineage>
</organism>
<comment type="similarity">
    <text evidence="1">Belongs to the transferase hexapeptide repeat family.</text>
</comment>
<dbReference type="CDD" id="cd03354">
    <property type="entry name" value="LbH_SAT"/>
    <property type="match status" value="1"/>
</dbReference>
<dbReference type="SUPFAM" id="SSF51161">
    <property type="entry name" value="Trimeric LpxA-like enzymes"/>
    <property type="match status" value="1"/>
</dbReference>
<sequence length="188" mass="19516">MPKPRPDVAPGLPAVTPGIREVLSADFAANRHDPKGLMLVMAFRLAAEAGWLGRLSPAIRLAMLPILVTYRVLVAWVLGFELPSGTTVGPGLRVRHGQGVVVNPGTVLGSNIMLRQGVTIGNIKRRRGLTPCPVVGDGVEFGANAIVLGEVSIGAGAMIGAGCVVTTDVPAGALVRPPRPEIVDRAKT</sequence>
<gene>
    <name evidence="4" type="ORF">BN381_450098</name>
</gene>
<dbReference type="HOGENOM" id="CLU_051638_10_2_11"/>
<comment type="caution">
    <text evidence="4">The sequence shown here is derived from an EMBL/GenBank/DDBJ whole genome shotgun (WGS) entry which is preliminary data.</text>
</comment>
<keyword evidence="2 4" id="KW-0808">Transferase</keyword>
<keyword evidence="3 4" id="KW-0012">Acyltransferase</keyword>
<protein>
    <submittedName>
        <fullName evidence="4">Putative Serine acetyltransferase</fullName>
        <ecNumber evidence="4">2.3.1.30</ecNumber>
    </submittedName>
</protein>
<dbReference type="eggNOG" id="COG1045">
    <property type="taxonomic scope" value="Bacteria"/>
</dbReference>
<dbReference type="AlphaFoldDB" id="R4Z6T6"/>
<dbReference type="Proteomes" id="UP000018291">
    <property type="component" value="Unassembled WGS sequence"/>
</dbReference>
<evidence type="ECO:0000256" key="2">
    <source>
        <dbReference type="ARBA" id="ARBA00022679"/>
    </source>
</evidence>
<evidence type="ECO:0000313" key="5">
    <source>
        <dbReference type="Proteomes" id="UP000018291"/>
    </source>
</evidence>
<dbReference type="EC" id="2.3.1.30" evidence="4"/>
<accession>R4Z6T6</accession>
<dbReference type="EMBL" id="CANL01000040">
    <property type="protein sequence ID" value="CCM64787.1"/>
    <property type="molecule type" value="Genomic_DNA"/>
</dbReference>
<dbReference type="Pfam" id="PF00132">
    <property type="entry name" value="Hexapep"/>
    <property type="match status" value="1"/>
</dbReference>
<evidence type="ECO:0000313" key="4">
    <source>
        <dbReference type="EMBL" id="CCM64787.1"/>
    </source>
</evidence>
<evidence type="ECO:0000256" key="1">
    <source>
        <dbReference type="ARBA" id="ARBA00007274"/>
    </source>
</evidence>
<dbReference type="InterPro" id="IPR045304">
    <property type="entry name" value="LbH_SAT"/>
</dbReference>
<proteinExistence type="inferred from homology"/>
<evidence type="ECO:0000256" key="3">
    <source>
        <dbReference type="ARBA" id="ARBA00023315"/>
    </source>
</evidence>
<dbReference type="GO" id="GO:0009001">
    <property type="term" value="F:serine O-acetyltransferase activity"/>
    <property type="evidence" value="ECO:0007669"/>
    <property type="project" value="UniProtKB-EC"/>
</dbReference>
<reference evidence="4 5" key="1">
    <citation type="journal article" date="2013" name="ISME J.">
        <title>Metabolic model for the filamentous 'Candidatus Microthrix parvicella' based on genomic and metagenomic analyses.</title>
        <authorList>
            <person name="Jon McIlroy S."/>
            <person name="Kristiansen R."/>
            <person name="Albertsen M."/>
            <person name="Michael Karst S."/>
            <person name="Rossetti S."/>
            <person name="Lund Nielsen J."/>
            <person name="Tandoi V."/>
            <person name="James Seviour R."/>
            <person name="Nielsen P.H."/>
        </authorList>
    </citation>
    <scope>NUCLEOTIDE SEQUENCE [LARGE SCALE GENOMIC DNA]</scope>
    <source>
        <strain evidence="4 5">RN1</strain>
    </source>
</reference>
<dbReference type="PANTHER" id="PTHR42811">
    <property type="entry name" value="SERINE ACETYLTRANSFERASE"/>
    <property type="match status" value="1"/>
</dbReference>
<dbReference type="Gene3D" id="2.160.10.10">
    <property type="entry name" value="Hexapeptide repeat proteins"/>
    <property type="match status" value="1"/>
</dbReference>
<keyword evidence="5" id="KW-1185">Reference proteome</keyword>
<dbReference type="InterPro" id="IPR011004">
    <property type="entry name" value="Trimer_LpxA-like_sf"/>
</dbReference>
<dbReference type="STRING" id="1229780.BN381_450098"/>
<name>R4Z6T6_9ACTN</name>